<evidence type="ECO:0000256" key="1">
    <source>
        <dbReference type="ARBA" id="ARBA00022729"/>
    </source>
</evidence>
<keyword evidence="1" id="KW-0732">Signal</keyword>
<dbReference type="eggNOG" id="COG1649">
    <property type="taxonomic scope" value="Bacteria"/>
</dbReference>
<feature type="domain" description="Glycosyl hydrolase-like 10" evidence="2">
    <location>
        <begin position="19"/>
        <end position="305"/>
    </location>
</feature>
<dbReference type="Proteomes" id="UP000002019">
    <property type="component" value="Chromosome"/>
</dbReference>
<dbReference type="InterPro" id="IPR017853">
    <property type="entry name" value="GH"/>
</dbReference>
<sequence>MKKGFFILFTILFVKINAEIRSVWVLPWDIATEESIDEVIATAVSCNQNELLVEVRYRADALFDTSKGAYLYPNPEPKSYILEDASFDPLAYILKKAHQKGLAVQAWVVVFNATPREQSYIQQNYIYNNHKDWITYNFNGSQMNIDRQSGYFIDPGIPEVQEYLLNILGNLAGGYPELDGIHLDYIRYPESDLGFHPVSLARYNEYCQNQEEITYNEWRIMQVTNFVENAYFQLKEINPTLQLTAAVVPDIAEANVDYAQDWQSWLKKGIIDRVYPMAYDVQYAKFKKQLEQIKLLQMKEKIVIGLRAWNGNGNSLAVGNGNSYNVKEIAKKITLTRDLGFAGVSLFSYSGLQKGNAFVQLARLSFPEKKEYPRENISPKLNEITFSEPKYPAEAKLTRLNSEIIMHLKIPKDGFWNWELYKDTLLVSNQRFYQKGENREILNIINPQISANLEPGNYIVHLYQEKSSFQYLIPVELVTPNE</sequence>
<name>B0VF99_CLOAI</name>
<dbReference type="Gene3D" id="3.20.20.80">
    <property type="entry name" value="Glycosidases"/>
    <property type="match status" value="1"/>
</dbReference>
<keyword evidence="4" id="KW-1185">Reference proteome</keyword>
<dbReference type="InterPro" id="IPR052177">
    <property type="entry name" value="Divisome_Glycosyl_Hydrolase"/>
</dbReference>
<dbReference type="KEGG" id="caci:CLOAM0244"/>
<dbReference type="PANTHER" id="PTHR43405:SF1">
    <property type="entry name" value="GLYCOSYL HYDROLASE DIGH"/>
    <property type="match status" value="1"/>
</dbReference>
<dbReference type="InterPro" id="IPR003790">
    <property type="entry name" value="GHL10"/>
</dbReference>
<dbReference type="PANTHER" id="PTHR43405">
    <property type="entry name" value="GLYCOSYL HYDROLASE DIGH"/>
    <property type="match status" value="1"/>
</dbReference>
<evidence type="ECO:0000259" key="2">
    <source>
        <dbReference type="Pfam" id="PF02638"/>
    </source>
</evidence>
<accession>B0VF99</accession>
<dbReference type="AlphaFoldDB" id="B0VF99"/>
<organism evidence="3 4">
    <name type="scientific">Cloacimonas acidaminovorans (strain Evry)</name>
    <dbReference type="NCBI Taxonomy" id="459349"/>
    <lineage>
        <taxon>Bacteria</taxon>
        <taxon>Pseudomonadati</taxon>
        <taxon>Candidatus Cloacimonadota</taxon>
        <taxon>Candidatus Cloacimonadia</taxon>
        <taxon>Candidatus Cloacimonadales</taxon>
        <taxon>Candidatus Cloacimonadaceae</taxon>
        <taxon>Candidatus Cloacimonas</taxon>
    </lineage>
</organism>
<dbReference type="SUPFAM" id="SSF51445">
    <property type="entry name" value="(Trans)glycosidases"/>
    <property type="match status" value="1"/>
</dbReference>
<protein>
    <recommendedName>
        <fullName evidence="2">Glycosyl hydrolase-like 10 domain-containing protein</fullName>
    </recommendedName>
</protein>
<evidence type="ECO:0000313" key="3">
    <source>
        <dbReference type="EMBL" id="CAO80151.1"/>
    </source>
</evidence>
<dbReference type="RefSeq" id="WP_015424012.1">
    <property type="nucleotide sequence ID" value="NC_020449.1"/>
</dbReference>
<dbReference type="EMBL" id="CU466930">
    <property type="protein sequence ID" value="CAO80151.1"/>
    <property type="molecule type" value="Genomic_DNA"/>
</dbReference>
<reference evidence="3 4" key="1">
    <citation type="journal article" date="2008" name="J. Bacteriol.">
        <title>'Candidatus Cloacamonas acidaminovorans': genome sequence reconstruction provides a first glimpse of a new bacterial division.</title>
        <authorList>
            <person name="Pelletier E."/>
            <person name="Kreimeyer A."/>
            <person name="Bocs S."/>
            <person name="Rouy Z."/>
            <person name="Gyapay G."/>
            <person name="Chouari R."/>
            <person name="Riviere D."/>
            <person name="Ganesan A."/>
            <person name="Daegelen P."/>
            <person name="Sghir A."/>
            <person name="Cohen G.N."/>
            <person name="Medigue C."/>
            <person name="Weissenbach J."/>
            <person name="Le Paslier D."/>
        </authorList>
    </citation>
    <scope>NUCLEOTIDE SEQUENCE [LARGE SCALE GENOMIC DNA]</scope>
    <source>
        <strain evidence="4">Evry</strain>
    </source>
</reference>
<dbReference type="Pfam" id="PF02638">
    <property type="entry name" value="GHL10"/>
    <property type="match status" value="1"/>
</dbReference>
<dbReference type="STRING" id="459349.CLOAM0244"/>
<dbReference type="OrthoDB" id="9760892at2"/>
<evidence type="ECO:0000313" key="4">
    <source>
        <dbReference type="Proteomes" id="UP000002019"/>
    </source>
</evidence>
<proteinExistence type="predicted"/>
<dbReference type="HOGENOM" id="CLU_565854_0_0_0"/>
<gene>
    <name evidence="3" type="ordered locus">CLOAM0244</name>
</gene>